<evidence type="ECO:0000313" key="1">
    <source>
        <dbReference type="EMBL" id="ABZ06582.1"/>
    </source>
</evidence>
<proteinExistence type="predicted"/>
<gene>
    <name evidence="1" type="ORF">ALOHA_HF4000097M14ctg1g26</name>
</gene>
<sequence>MQLFKVILEVSLGNKSSLDPSVRALKYFFAPICHLCHLFSKVEKKIILLAPWPKFLTGRDSADFADNSGLRALESLPLF</sequence>
<organism evidence="1">
    <name type="scientific">uncultured marine microorganism HF4000_097M14</name>
    <dbReference type="NCBI Taxonomy" id="455520"/>
    <lineage>
        <taxon>unclassified sequences</taxon>
        <taxon>environmental samples</taxon>
    </lineage>
</organism>
<reference evidence="1" key="1">
    <citation type="journal article" date="2008" name="ISME J.">
        <title>Genomic patterns of recombination, clonal divergence and environment in marine microbial populations.</title>
        <authorList>
            <person name="Konstantinidis K.T."/>
            <person name="Delong E.F."/>
        </authorList>
    </citation>
    <scope>NUCLEOTIDE SEQUENCE</scope>
</reference>
<name>B3T1X3_9ZZZZ</name>
<dbReference type="EMBL" id="EU016579">
    <property type="protein sequence ID" value="ABZ06582.1"/>
    <property type="molecule type" value="Genomic_DNA"/>
</dbReference>
<accession>B3T1X3</accession>
<dbReference type="AlphaFoldDB" id="B3T1X3"/>
<protein>
    <submittedName>
        <fullName evidence="1">Uncharacterized protein</fullName>
    </submittedName>
</protein>